<name>A0A2P6SG62_ROSCH</name>
<evidence type="ECO:0000313" key="3">
    <source>
        <dbReference type="Proteomes" id="UP000238479"/>
    </source>
</evidence>
<organism evidence="2 3">
    <name type="scientific">Rosa chinensis</name>
    <name type="common">China rose</name>
    <dbReference type="NCBI Taxonomy" id="74649"/>
    <lineage>
        <taxon>Eukaryota</taxon>
        <taxon>Viridiplantae</taxon>
        <taxon>Streptophyta</taxon>
        <taxon>Embryophyta</taxon>
        <taxon>Tracheophyta</taxon>
        <taxon>Spermatophyta</taxon>
        <taxon>Magnoliopsida</taxon>
        <taxon>eudicotyledons</taxon>
        <taxon>Gunneridae</taxon>
        <taxon>Pentapetalae</taxon>
        <taxon>rosids</taxon>
        <taxon>fabids</taxon>
        <taxon>Rosales</taxon>
        <taxon>Rosaceae</taxon>
        <taxon>Rosoideae</taxon>
        <taxon>Rosoideae incertae sedis</taxon>
        <taxon>Rosa</taxon>
    </lineage>
</organism>
<accession>A0A2P6SG62</accession>
<dbReference type="InterPro" id="IPR022742">
    <property type="entry name" value="Hydrolase_4"/>
</dbReference>
<evidence type="ECO:0000259" key="1">
    <source>
        <dbReference type="Pfam" id="PF12146"/>
    </source>
</evidence>
<dbReference type="PANTHER" id="PTHR12277">
    <property type="entry name" value="ALPHA/BETA HYDROLASE DOMAIN-CONTAINING PROTEIN"/>
    <property type="match status" value="1"/>
</dbReference>
<comment type="caution">
    <text evidence="2">The sequence shown here is derived from an EMBL/GenBank/DDBJ whole genome shotgun (WGS) entry which is preliminary data.</text>
</comment>
<sequence length="347" mass="39465">MGFMHAVFSSLATDYLFHPPEKPFYTLEEEEGSKKLKLELSAVTYTKFPWYKPELKPGMDVVKIRTERGNDIVAVYVKNPSASLTVLYSHGNAVDLGNLMRLRGLTELSDHLGVNVLGYDYSGYGQSTGKPSEENTYADIEAAYRYLVDKYDAKEEDVILYGSSIGAGPTIDLATRLPRLRGVVLQSAITSALRLVSFALCAAGLERRSYSFDIYKNLEKIPLVSCPVLVIHGTADELVHWWHGQQLWYHSKYRYEPLWIQGGKHNDLNKYPRFRKHLKKFVSDMEIEFPYRRASQSIDHDERSRAISEEEVRSIKSFDVDKSEEQASNVSGKIFRSVGLLNCFKPA</sequence>
<dbReference type="STRING" id="74649.A0A2P6SG62"/>
<keyword evidence="2" id="KW-0378">Hydrolase</keyword>
<reference evidence="2 3" key="1">
    <citation type="journal article" date="2018" name="Nat. Genet.">
        <title>The Rosa genome provides new insights in the design of modern roses.</title>
        <authorList>
            <person name="Bendahmane M."/>
        </authorList>
    </citation>
    <scope>NUCLEOTIDE SEQUENCE [LARGE SCALE GENOMIC DNA]</scope>
    <source>
        <strain evidence="3">cv. Old Blush</strain>
    </source>
</reference>
<dbReference type="InterPro" id="IPR029058">
    <property type="entry name" value="AB_hydrolase_fold"/>
</dbReference>
<dbReference type="GO" id="GO:0006508">
    <property type="term" value="P:proteolysis"/>
    <property type="evidence" value="ECO:0007669"/>
    <property type="project" value="InterPro"/>
</dbReference>
<dbReference type="Gramene" id="PRQ57673">
    <property type="protein sequence ID" value="PRQ57673"/>
    <property type="gene ID" value="RchiOBHm_Chr1g0350901"/>
</dbReference>
<dbReference type="SUPFAM" id="SSF53474">
    <property type="entry name" value="alpha/beta-Hydrolases"/>
    <property type="match status" value="1"/>
</dbReference>
<gene>
    <name evidence="2" type="ORF">RchiOBHm_Chr1g0350901</name>
</gene>
<dbReference type="OrthoDB" id="446723at2759"/>
<dbReference type="Pfam" id="PF12146">
    <property type="entry name" value="Hydrolase_4"/>
    <property type="match status" value="1"/>
</dbReference>
<dbReference type="GO" id="GO:0008236">
    <property type="term" value="F:serine-type peptidase activity"/>
    <property type="evidence" value="ECO:0007669"/>
    <property type="project" value="InterPro"/>
</dbReference>
<proteinExistence type="predicted"/>
<dbReference type="AlphaFoldDB" id="A0A2P6SG62"/>
<dbReference type="EMBL" id="PDCK01000039">
    <property type="protein sequence ID" value="PRQ57673.1"/>
    <property type="molecule type" value="Genomic_DNA"/>
</dbReference>
<dbReference type="PANTHER" id="PTHR12277:SF191">
    <property type="entry name" value="ALPHA_BETA-HYDROLASES SUPERFAMILY PROTEIN"/>
    <property type="match status" value="1"/>
</dbReference>
<evidence type="ECO:0000313" key="2">
    <source>
        <dbReference type="EMBL" id="PRQ57673.1"/>
    </source>
</evidence>
<feature type="domain" description="Serine aminopeptidase S33" evidence="1">
    <location>
        <begin position="110"/>
        <end position="190"/>
    </location>
</feature>
<keyword evidence="3" id="KW-1185">Reference proteome</keyword>
<dbReference type="Proteomes" id="UP000238479">
    <property type="component" value="Chromosome 1"/>
</dbReference>
<protein>
    <submittedName>
        <fullName evidence="2">Putative alpha/Beta hydrolase</fullName>
    </submittedName>
</protein>
<dbReference type="Gene3D" id="3.40.50.1820">
    <property type="entry name" value="alpha/beta hydrolase"/>
    <property type="match status" value="1"/>
</dbReference>